<dbReference type="PANTHER" id="PTHR46610">
    <property type="entry name" value="OS05G0181300 PROTEIN"/>
    <property type="match status" value="1"/>
</dbReference>
<keyword evidence="1" id="KW-1133">Transmembrane helix</keyword>
<protein>
    <submittedName>
        <fullName evidence="2">Uncharacterized protein</fullName>
    </submittedName>
</protein>
<feature type="transmembrane region" description="Helical" evidence="1">
    <location>
        <begin position="56"/>
        <end position="77"/>
    </location>
</feature>
<feature type="transmembrane region" description="Helical" evidence="1">
    <location>
        <begin position="185"/>
        <end position="205"/>
    </location>
</feature>
<evidence type="ECO:0000313" key="3">
    <source>
        <dbReference type="Proteomes" id="UP000324897"/>
    </source>
</evidence>
<comment type="caution">
    <text evidence="2">The sequence shown here is derived from an EMBL/GenBank/DDBJ whole genome shotgun (WGS) entry which is preliminary data.</text>
</comment>
<feature type="non-terminal residue" evidence="2">
    <location>
        <position position="1"/>
    </location>
</feature>
<feature type="transmembrane region" description="Helical" evidence="1">
    <location>
        <begin position="89"/>
        <end position="110"/>
    </location>
</feature>
<dbReference type="Pfam" id="PF20100">
    <property type="entry name" value="DUF6490"/>
    <property type="match status" value="2"/>
</dbReference>
<dbReference type="PANTHER" id="PTHR46610:SF6">
    <property type="entry name" value="OS06G0147100 PROTEIN"/>
    <property type="match status" value="1"/>
</dbReference>
<keyword evidence="3" id="KW-1185">Reference proteome</keyword>
<feature type="transmembrane region" description="Helical" evidence="1">
    <location>
        <begin position="116"/>
        <end position="139"/>
    </location>
</feature>
<dbReference type="InterPro" id="IPR045501">
    <property type="entry name" value="DUF6490"/>
</dbReference>
<dbReference type="OrthoDB" id="1740076at2759"/>
<organism evidence="2 3">
    <name type="scientific">Eragrostis curvula</name>
    <name type="common">weeping love grass</name>
    <dbReference type="NCBI Taxonomy" id="38414"/>
    <lineage>
        <taxon>Eukaryota</taxon>
        <taxon>Viridiplantae</taxon>
        <taxon>Streptophyta</taxon>
        <taxon>Embryophyta</taxon>
        <taxon>Tracheophyta</taxon>
        <taxon>Spermatophyta</taxon>
        <taxon>Magnoliopsida</taxon>
        <taxon>Liliopsida</taxon>
        <taxon>Poales</taxon>
        <taxon>Poaceae</taxon>
        <taxon>PACMAD clade</taxon>
        <taxon>Chloridoideae</taxon>
        <taxon>Eragrostideae</taxon>
        <taxon>Eragrostidinae</taxon>
        <taxon>Eragrostis</taxon>
    </lineage>
</organism>
<keyword evidence="1" id="KW-0472">Membrane</keyword>
<dbReference type="Gramene" id="TVU33085">
    <property type="protein sequence ID" value="TVU33085"/>
    <property type="gene ID" value="EJB05_24870"/>
</dbReference>
<reference evidence="2 3" key="1">
    <citation type="journal article" date="2019" name="Sci. Rep.">
        <title>A high-quality genome of Eragrostis curvula grass provides insights into Poaceae evolution and supports new strategies to enhance forage quality.</title>
        <authorList>
            <person name="Carballo J."/>
            <person name="Santos B.A.C.M."/>
            <person name="Zappacosta D."/>
            <person name="Garbus I."/>
            <person name="Selva J.P."/>
            <person name="Gallo C.A."/>
            <person name="Diaz A."/>
            <person name="Albertini E."/>
            <person name="Caccamo M."/>
            <person name="Echenique V."/>
        </authorList>
    </citation>
    <scope>NUCLEOTIDE SEQUENCE [LARGE SCALE GENOMIC DNA]</scope>
    <source>
        <strain evidence="3">cv. Victoria</strain>
        <tissue evidence="2">Leaf</tissue>
    </source>
</reference>
<feature type="transmembrane region" description="Helical" evidence="1">
    <location>
        <begin position="249"/>
        <end position="270"/>
    </location>
</feature>
<feature type="transmembrane region" description="Helical" evidence="1">
    <location>
        <begin position="211"/>
        <end position="228"/>
    </location>
</feature>
<sequence>MRSCQGAPVAREPLLEKWAHDDPGGGSFAWLATAAMGCLAFSCGKAVHRSRGDPGALVFVAFPYLDLALLLCCLWWYERAEPGSSLSHRIKAAIWLLTAALTFVLANRVAAVMPAAYAAIVWVVALASAAGGFVSLFCVKPTEKGDSVRVRDLYAGTMSSEKQKPAVDNEALLKQPAIPPTPERLSLLTFVGFVFLTFNSAMAVYQGNGDWGAISFACFSFLTLVLLFRCLRWYEAAAPGSPRREHLKVAVWLLTTMLTIAFFMLLEFWFSSAGDIAAKGGTTPQLTAGEPKSGIGYP</sequence>
<accession>A0A5J9VAV6</accession>
<name>A0A5J9VAV6_9POAL</name>
<evidence type="ECO:0000256" key="1">
    <source>
        <dbReference type="SAM" id="Phobius"/>
    </source>
</evidence>
<dbReference type="Proteomes" id="UP000324897">
    <property type="component" value="Chromosome 1"/>
</dbReference>
<keyword evidence="1" id="KW-0812">Transmembrane</keyword>
<evidence type="ECO:0000313" key="2">
    <source>
        <dbReference type="EMBL" id="TVU33085.1"/>
    </source>
</evidence>
<proteinExistence type="predicted"/>
<dbReference type="AlphaFoldDB" id="A0A5J9VAV6"/>
<dbReference type="EMBL" id="RWGY01000011">
    <property type="protein sequence ID" value="TVU33085.1"/>
    <property type="molecule type" value="Genomic_DNA"/>
</dbReference>
<gene>
    <name evidence="2" type="ORF">EJB05_24870</name>
</gene>